<sequence>MKKLMICLTIMALPLLAAEISLGMVSGVEGNSLILADGLKISVSNLALGRYITADNQPLDPASLTFPFTASLVLNDELPEHIRKHRALVKIHTFYDIINGRLVERKLR</sequence>
<evidence type="ECO:0000313" key="3">
    <source>
        <dbReference type="Proteomes" id="UP000051373"/>
    </source>
</evidence>
<protein>
    <recommendedName>
        <fullName evidence="4">Gingipain propeptide domain-containing protein</fullName>
    </recommendedName>
</protein>
<gene>
    <name evidence="2" type="ORF">AMJ83_02375</name>
</gene>
<keyword evidence="1" id="KW-0732">Signal</keyword>
<dbReference type="STRING" id="1703779.AMJ83_02375"/>
<name>A0A0S8FV52_UNCW3</name>
<proteinExistence type="predicted"/>
<dbReference type="EMBL" id="LJUJ01000002">
    <property type="protein sequence ID" value="KPK64565.1"/>
    <property type="molecule type" value="Genomic_DNA"/>
</dbReference>
<accession>A0A0S8FV52</accession>
<dbReference type="Proteomes" id="UP000051373">
    <property type="component" value="Unassembled WGS sequence"/>
</dbReference>
<dbReference type="AlphaFoldDB" id="A0A0S8FV52"/>
<feature type="chain" id="PRO_5006646468" description="Gingipain propeptide domain-containing protein" evidence="1">
    <location>
        <begin position="18"/>
        <end position="108"/>
    </location>
</feature>
<feature type="signal peptide" evidence="1">
    <location>
        <begin position="1"/>
        <end position="17"/>
    </location>
</feature>
<evidence type="ECO:0000256" key="1">
    <source>
        <dbReference type="SAM" id="SignalP"/>
    </source>
</evidence>
<reference evidence="2 3" key="1">
    <citation type="journal article" date="2015" name="Microbiome">
        <title>Genomic resolution of linkages in carbon, nitrogen, and sulfur cycling among widespread estuary sediment bacteria.</title>
        <authorList>
            <person name="Baker B.J."/>
            <person name="Lazar C.S."/>
            <person name="Teske A.P."/>
            <person name="Dick G.J."/>
        </authorList>
    </citation>
    <scope>NUCLEOTIDE SEQUENCE [LARGE SCALE GENOMIC DNA]</scope>
    <source>
        <strain evidence="2">SM23_42</strain>
    </source>
</reference>
<organism evidence="2 3">
    <name type="scientific">candidate division WOR_3 bacterium SM23_42</name>
    <dbReference type="NCBI Taxonomy" id="1703779"/>
    <lineage>
        <taxon>Bacteria</taxon>
        <taxon>Bacteria division WOR-3</taxon>
    </lineage>
</organism>
<evidence type="ECO:0008006" key="4">
    <source>
        <dbReference type="Google" id="ProtNLM"/>
    </source>
</evidence>
<evidence type="ECO:0000313" key="2">
    <source>
        <dbReference type="EMBL" id="KPK64565.1"/>
    </source>
</evidence>
<comment type="caution">
    <text evidence="2">The sequence shown here is derived from an EMBL/GenBank/DDBJ whole genome shotgun (WGS) entry which is preliminary data.</text>
</comment>